<reference evidence="14 15" key="1">
    <citation type="submission" date="2020-11" db="EMBL/GenBank/DDBJ databases">
        <authorList>
            <person name="Wallbank WR R."/>
            <person name="Pardo Diaz C."/>
            <person name="Kozak K."/>
            <person name="Martin S."/>
            <person name="Jiggins C."/>
            <person name="Moest M."/>
            <person name="Warren A I."/>
            <person name="Generalovic N T."/>
            <person name="Byers J.R.P. K."/>
            <person name="Montejo-Kovacevich G."/>
            <person name="Yen C E."/>
        </authorList>
    </citation>
    <scope>NUCLEOTIDE SEQUENCE [LARGE SCALE GENOMIC DNA]</scope>
</reference>
<dbReference type="SUPFAM" id="SSF75553">
    <property type="entry name" value="Smc hinge domain"/>
    <property type="match status" value="1"/>
</dbReference>
<dbReference type="PIRSF" id="PIRSF005719">
    <property type="entry name" value="SMC"/>
    <property type="match status" value="1"/>
</dbReference>
<dbReference type="Gene3D" id="1.10.287.1490">
    <property type="match status" value="1"/>
</dbReference>
<evidence type="ECO:0000256" key="6">
    <source>
        <dbReference type="ARBA" id="ARBA00022840"/>
    </source>
</evidence>
<dbReference type="GO" id="GO:0030261">
    <property type="term" value="P:chromosome condensation"/>
    <property type="evidence" value="ECO:0007669"/>
    <property type="project" value="UniProtKB-KW"/>
</dbReference>
<name>A0A7R8YRN1_HERIL</name>
<dbReference type="InterPro" id="IPR003395">
    <property type="entry name" value="RecF/RecN/SMC_N"/>
</dbReference>
<keyword evidence="15" id="KW-1185">Reference proteome</keyword>
<gene>
    <name evidence="14" type="ORF">HERILL_LOCUS4785</name>
</gene>
<dbReference type="InterPro" id="IPR027417">
    <property type="entry name" value="P-loop_NTPase"/>
</dbReference>
<evidence type="ECO:0000256" key="10">
    <source>
        <dbReference type="ARBA" id="ARBA00023306"/>
    </source>
</evidence>
<dbReference type="GO" id="GO:0005694">
    <property type="term" value="C:chromosome"/>
    <property type="evidence" value="ECO:0007669"/>
    <property type="project" value="InterPro"/>
</dbReference>
<keyword evidence="3" id="KW-0132">Cell division</keyword>
<dbReference type="EMBL" id="LR899010">
    <property type="protein sequence ID" value="CAD7081690.1"/>
    <property type="molecule type" value="Genomic_DNA"/>
</dbReference>
<dbReference type="InterPro" id="IPR027120">
    <property type="entry name" value="Smc2_ABC"/>
</dbReference>
<dbReference type="SUPFAM" id="SSF52540">
    <property type="entry name" value="P-loop containing nucleoside triphosphate hydrolases"/>
    <property type="match status" value="1"/>
</dbReference>
<evidence type="ECO:0000256" key="1">
    <source>
        <dbReference type="ARBA" id="ARBA00004123"/>
    </source>
</evidence>
<accession>A0A7R8YRN1</accession>
<feature type="domain" description="SMC hinge" evidence="13">
    <location>
        <begin position="518"/>
        <end position="638"/>
    </location>
</feature>
<proteinExistence type="inferred from homology"/>
<comment type="similarity">
    <text evidence="2">Belongs to the SMC family. SMC2 subfamily.</text>
</comment>
<feature type="coiled-coil region" evidence="12">
    <location>
        <begin position="736"/>
        <end position="935"/>
    </location>
</feature>
<keyword evidence="7 12" id="KW-0175">Coiled coil</keyword>
<organism evidence="14 15">
    <name type="scientific">Hermetia illucens</name>
    <name type="common">Black soldier fly</name>
    <dbReference type="NCBI Taxonomy" id="343691"/>
    <lineage>
        <taxon>Eukaryota</taxon>
        <taxon>Metazoa</taxon>
        <taxon>Ecdysozoa</taxon>
        <taxon>Arthropoda</taxon>
        <taxon>Hexapoda</taxon>
        <taxon>Insecta</taxon>
        <taxon>Pterygota</taxon>
        <taxon>Neoptera</taxon>
        <taxon>Endopterygota</taxon>
        <taxon>Diptera</taxon>
        <taxon>Brachycera</taxon>
        <taxon>Stratiomyomorpha</taxon>
        <taxon>Stratiomyidae</taxon>
        <taxon>Hermetiinae</taxon>
        <taxon>Hermetia</taxon>
    </lineage>
</organism>
<feature type="coiled-coil region" evidence="12">
    <location>
        <begin position="672"/>
        <end position="706"/>
    </location>
</feature>
<dbReference type="Gene3D" id="3.40.50.300">
    <property type="entry name" value="P-loop containing nucleotide triphosphate hydrolases"/>
    <property type="match status" value="2"/>
</dbReference>
<evidence type="ECO:0000256" key="4">
    <source>
        <dbReference type="ARBA" id="ARBA00022741"/>
    </source>
</evidence>
<keyword evidence="4" id="KW-0547">Nucleotide-binding</keyword>
<dbReference type="FunCoup" id="A0A7R8YRN1">
    <property type="interactions" value="1891"/>
</dbReference>
<dbReference type="InterPro" id="IPR024704">
    <property type="entry name" value="SMC"/>
</dbReference>
<keyword evidence="6" id="KW-0067">ATP-binding</keyword>
<protein>
    <recommendedName>
        <fullName evidence="11">Structural maintenance of chromosomes protein</fullName>
    </recommendedName>
</protein>
<dbReference type="Proteomes" id="UP000594454">
    <property type="component" value="Chromosome 2"/>
</dbReference>
<feature type="coiled-coil region" evidence="12">
    <location>
        <begin position="317"/>
        <end position="368"/>
    </location>
</feature>
<evidence type="ECO:0000256" key="8">
    <source>
        <dbReference type="ARBA" id="ARBA00023067"/>
    </source>
</evidence>
<dbReference type="InParanoid" id="A0A7R8YRN1"/>
<dbReference type="Gene3D" id="1.20.1060.20">
    <property type="match status" value="1"/>
</dbReference>
<dbReference type="Gene3D" id="3.30.70.1620">
    <property type="match status" value="1"/>
</dbReference>
<evidence type="ECO:0000256" key="11">
    <source>
        <dbReference type="PIRNR" id="PIRNR005719"/>
    </source>
</evidence>
<dbReference type="InterPro" id="IPR036277">
    <property type="entry name" value="SMC_hinge_sf"/>
</dbReference>
<evidence type="ECO:0000256" key="12">
    <source>
        <dbReference type="SAM" id="Coils"/>
    </source>
</evidence>
<evidence type="ECO:0000256" key="3">
    <source>
        <dbReference type="ARBA" id="ARBA00022618"/>
    </source>
</evidence>
<evidence type="ECO:0000256" key="7">
    <source>
        <dbReference type="ARBA" id="ARBA00023054"/>
    </source>
</evidence>
<keyword evidence="10" id="KW-0131">Cell cycle</keyword>
<dbReference type="GO" id="GO:0005524">
    <property type="term" value="F:ATP binding"/>
    <property type="evidence" value="ECO:0007669"/>
    <property type="project" value="UniProtKB-KW"/>
</dbReference>
<keyword evidence="9 11" id="KW-0539">Nucleus</keyword>
<dbReference type="InterPro" id="IPR010935">
    <property type="entry name" value="SMC_hinge"/>
</dbReference>
<dbReference type="SMART" id="SM00968">
    <property type="entry name" value="SMC_hinge"/>
    <property type="match status" value="1"/>
</dbReference>
<dbReference type="GO" id="GO:0016887">
    <property type="term" value="F:ATP hydrolysis activity"/>
    <property type="evidence" value="ECO:0007669"/>
    <property type="project" value="InterPro"/>
</dbReference>
<evidence type="ECO:0000256" key="9">
    <source>
        <dbReference type="ARBA" id="ARBA00023242"/>
    </source>
</evidence>
<dbReference type="Pfam" id="PF02463">
    <property type="entry name" value="SMC_N"/>
    <property type="match status" value="1"/>
</dbReference>
<evidence type="ECO:0000313" key="15">
    <source>
        <dbReference type="Proteomes" id="UP000594454"/>
    </source>
</evidence>
<evidence type="ECO:0000259" key="13">
    <source>
        <dbReference type="SMART" id="SM00968"/>
    </source>
</evidence>
<keyword evidence="8" id="KW-0226">DNA condensation</keyword>
<keyword evidence="5" id="KW-0498">Mitosis</keyword>
<dbReference type="OrthoDB" id="10255539at2759"/>
<dbReference type="Pfam" id="PF06470">
    <property type="entry name" value="SMC_hinge"/>
    <property type="match status" value="1"/>
</dbReference>
<comment type="subcellular location">
    <subcellularLocation>
        <location evidence="1 11">Nucleus</location>
    </subcellularLocation>
</comment>
<evidence type="ECO:0000256" key="2">
    <source>
        <dbReference type="ARBA" id="ARBA00005231"/>
    </source>
</evidence>
<dbReference type="PANTHER" id="PTHR43977">
    <property type="entry name" value="STRUCTURAL MAINTENANCE OF CHROMOSOMES PROTEIN 3"/>
    <property type="match status" value="1"/>
</dbReference>
<evidence type="ECO:0000256" key="5">
    <source>
        <dbReference type="ARBA" id="ARBA00022776"/>
    </source>
</evidence>
<dbReference type="GO" id="GO:0005634">
    <property type="term" value="C:nucleus"/>
    <property type="evidence" value="ECO:0007669"/>
    <property type="project" value="UniProtKB-SubCell"/>
</dbReference>
<dbReference type="CDD" id="cd03273">
    <property type="entry name" value="ABC_SMC2_euk"/>
    <property type="match status" value="1"/>
</dbReference>
<dbReference type="AlphaFoldDB" id="A0A7R8YRN1"/>
<evidence type="ECO:0000313" key="14">
    <source>
        <dbReference type="EMBL" id="CAD7081690.1"/>
    </source>
</evidence>
<dbReference type="GO" id="GO:0051301">
    <property type="term" value="P:cell division"/>
    <property type="evidence" value="ECO:0007669"/>
    <property type="project" value="UniProtKB-KW"/>
</dbReference>
<dbReference type="SUPFAM" id="SSF57997">
    <property type="entry name" value="Tropomyosin"/>
    <property type="match status" value="1"/>
</dbReference>
<sequence>MYIKSVILDGFKSYGRRTEVHGFDPEFTAITGLNGTGKSNILDSICFVLGITNLVHVRATNLQELIFKSGQAGITKATVTLLFDNTDPNQCPLGYEKCREISVTRQIDVGKKGKYLINGKNVQNKKVTDLFCSVQLNVNNPNFLIMQGRITKVLNMKPQEVLSMIEEAAGTSLYESKREITTKVIEKKDAKLRETNTLLTEEVEPKLEKLRTERAAFVEFQKICRDIEYLTRIHISFKYLKQKESLEATEKNISNLTSIIEGNKEQICKNKEMIVKAVETIKEIQQQIDEDSGGKLKQLEKLLEEKTKGDASATGNIKAAQGTIDQEKRKIKNLTQSIRDDEKTLVSKENQMEKFKDMFQKLKDADEEDAKAYADAQKRFEAITQGLSTNEEGEAASLQDQLMTAKQHLIEAQTSIKQNDMELKHSKKTLNQKKSESQTKDADYLKDKNLQDQMSANIKQLQAELSRLPYEEGRLEALQERHAILTQEIRRLKSQLDQKNAFRYDLHYKDPEPNFNRNKVHGMVGKLFRVRRPQDSLALMMCAGGDLYSFVTEDDVTSKKILQKGELARRVTLIPMNKLSVSTINPSTVKLAQRLVGEENAASALSLIEYNPFYEPVMKYVFGRAFICKDLNIAKQVTYHPNIMCRSVTLDGDVVDPEGTLSGGAAPVGANILLELEEIRNLDEAKKAKENELHQIEKEIGSIRNVAEKYNAIKSKLDLKQFELNACSQRLALTVFQQNQQEIQDLESKIGNLQETLSAAQEKENTARRKIKDIEAKLADAKGFRERELKAAQNAMKAAKKKSEESKSNWKKREQEYETLQLEIEEIKKSITNSKSQLDEISGNVSNLEENLEQLKDSAKKMAAEMAGMKMEIKSQKDKINAQNKELKSHSLQKDKWEKQIQELELEIKKKENEITKVRNDNKDAFSRIESLEEKYTWIKEDKEFFGIKNTRYDYSKQDPIEAGRKLSKMQEQKEKMERNINTRALMLLDREEEQYSEAMRRKKIVEEDKEKLKYIIKKMDEKKVEKVEKAWRSVNDNFSSIFSTLLPGAQAQLQPVYQNNALHGLQIRVGFNNVWKESLGELSGGQRSLVALSLVLAMLKFSPAPIYILDEVDAALDMSHTQNIGNMLKAHFKNSQFIIVSLKDGMFNNANVLFRTKFEEGAGCMYWKCYYFQVSCCCLVDNLVVRSDPEIVLKRI</sequence>